<dbReference type="AlphaFoldDB" id="A0A542XRZ0"/>
<dbReference type="Proteomes" id="UP000315983">
    <property type="component" value="Unassembled WGS sequence"/>
</dbReference>
<reference evidence="1 2" key="1">
    <citation type="submission" date="2019-06" db="EMBL/GenBank/DDBJ databases">
        <title>Sequencing the genomes of 1000 actinobacteria strains.</title>
        <authorList>
            <person name="Klenk H.-P."/>
        </authorList>
    </citation>
    <scope>NUCLEOTIDE SEQUENCE [LARGE SCALE GENOMIC DNA]</scope>
    <source>
        <strain evidence="1 2">DSM 44819</strain>
    </source>
</reference>
<evidence type="ECO:0000313" key="2">
    <source>
        <dbReference type="Proteomes" id="UP000315983"/>
    </source>
</evidence>
<name>A0A542XRZ0_SALAC</name>
<evidence type="ECO:0000313" key="1">
    <source>
        <dbReference type="EMBL" id="TQL38582.1"/>
    </source>
</evidence>
<proteinExistence type="predicted"/>
<protein>
    <submittedName>
        <fullName evidence="1">Uncharacterized protein</fullName>
    </submittedName>
</protein>
<gene>
    <name evidence="1" type="ORF">FB564_3784</name>
</gene>
<dbReference type="EMBL" id="VFOL01000001">
    <property type="protein sequence ID" value="TQL38582.1"/>
    <property type="molecule type" value="Genomic_DNA"/>
</dbReference>
<comment type="caution">
    <text evidence="1">The sequence shown here is derived from an EMBL/GenBank/DDBJ whole genome shotgun (WGS) entry which is preliminary data.</text>
</comment>
<organism evidence="1 2">
    <name type="scientific">Salinispora arenicola</name>
    <dbReference type="NCBI Taxonomy" id="168697"/>
    <lineage>
        <taxon>Bacteria</taxon>
        <taxon>Bacillati</taxon>
        <taxon>Actinomycetota</taxon>
        <taxon>Actinomycetes</taxon>
        <taxon>Micromonosporales</taxon>
        <taxon>Micromonosporaceae</taxon>
        <taxon>Salinispora</taxon>
    </lineage>
</organism>
<accession>A0A542XRZ0</accession>
<sequence length="67" mass="6903">MPGRHPIASPANHTHALWITGRKRPRAADRQAWASPAGGRQAWGVRAGCTGGVADSPGVVLSDSSSC</sequence>